<accession>A0A067PGY8</accession>
<sequence>MSKKQQIAFEKFSSVFQAKTVEKWMQVVDDWNRGQKNTNPYEEPCATTTLNNVRLELAKEEAADAARGVATAHKVTISVFLSSGLEIKEQQRLICLHVQSLKGKPTTKQQADLQGKRNALAHCIKTWQSVQVVYMPCVAAQLIETTPTVDDANNVSEGPNPKSIITENMLLWMPSSLTSPLCATLNPDVVTKELRLCLGQAEDSLEEVCCQCTLLPLDPTGEWTGWLKVLRKEDIQGPGKDKEEQAVSEGYREPSWIWLMPCQSPLSDDVTKEDLDHTMCCKWAKSKARANHWEEEVDLVVEEMQRVLAYMEWKA</sequence>
<dbReference type="EMBL" id="KL197735">
    <property type="protein sequence ID" value="KDQ53095.1"/>
    <property type="molecule type" value="Genomic_DNA"/>
</dbReference>
<evidence type="ECO:0000313" key="1">
    <source>
        <dbReference type="EMBL" id="KDQ53095.1"/>
    </source>
</evidence>
<dbReference type="AlphaFoldDB" id="A0A067PGY8"/>
<reference evidence="2" key="1">
    <citation type="journal article" date="2014" name="Proc. Natl. Acad. Sci. U.S.A.">
        <title>Extensive sampling of basidiomycete genomes demonstrates inadequacy of the white-rot/brown-rot paradigm for wood decay fungi.</title>
        <authorList>
            <person name="Riley R."/>
            <person name="Salamov A.A."/>
            <person name="Brown D.W."/>
            <person name="Nagy L.G."/>
            <person name="Floudas D."/>
            <person name="Held B.W."/>
            <person name="Levasseur A."/>
            <person name="Lombard V."/>
            <person name="Morin E."/>
            <person name="Otillar R."/>
            <person name="Lindquist E.A."/>
            <person name="Sun H."/>
            <person name="LaButti K.M."/>
            <person name="Schmutz J."/>
            <person name="Jabbour D."/>
            <person name="Luo H."/>
            <person name="Baker S.E."/>
            <person name="Pisabarro A.G."/>
            <person name="Walton J.D."/>
            <person name="Blanchette R.A."/>
            <person name="Henrissat B."/>
            <person name="Martin F."/>
            <person name="Cullen D."/>
            <person name="Hibbett D.S."/>
            <person name="Grigoriev I.V."/>
        </authorList>
    </citation>
    <scope>NUCLEOTIDE SEQUENCE [LARGE SCALE GENOMIC DNA]</scope>
    <source>
        <strain evidence="2">MUCL 33604</strain>
    </source>
</reference>
<organism evidence="1 2">
    <name type="scientific">Jaapia argillacea MUCL 33604</name>
    <dbReference type="NCBI Taxonomy" id="933084"/>
    <lineage>
        <taxon>Eukaryota</taxon>
        <taxon>Fungi</taxon>
        <taxon>Dikarya</taxon>
        <taxon>Basidiomycota</taxon>
        <taxon>Agaricomycotina</taxon>
        <taxon>Agaricomycetes</taxon>
        <taxon>Agaricomycetidae</taxon>
        <taxon>Jaapiales</taxon>
        <taxon>Jaapiaceae</taxon>
        <taxon>Jaapia</taxon>
    </lineage>
</organism>
<dbReference type="HOGENOM" id="CLU_003703_0_3_1"/>
<gene>
    <name evidence="1" type="ORF">JAAARDRAFT_49877</name>
</gene>
<name>A0A067PGY8_9AGAM</name>
<evidence type="ECO:0000313" key="2">
    <source>
        <dbReference type="Proteomes" id="UP000027265"/>
    </source>
</evidence>
<dbReference type="InParanoid" id="A0A067PGY8"/>
<protein>
    <submittedName>
        <fullName evidence="1">Uncharacterized protein</fullName>
    </submittedName>
</protein>
<dbReference type="OrthoDB" id="2804062at2759"/>
<keyword evidence="2" id="KW-1185">Reference proteome</keyword>
<dbReference type="Proteomes" id="UP000027265">
    <property type="component" value="Unassembled WGS sequence"/>
</dbReference>
<dbReference type="STRING" id="933084.A0A067PGY8"/>
<proteinExistence type="predicted"/>